<feature type="transmembrane region" description="Helical" evidence="7">
    <location>
        <begin position="303"/>
        <end position="327"/>
    </location>
</feature>
<dbReference type="PANTHER" id="PTHR30250">
    <property type="entry name" value="PST FAMILY PREDICTED COLANIC ACID TRANSPORTER"/>
    <property type="match status" value="1"/>
</dbReference>
<accession>A0A2W2EV54</accession>
<feature type="transmembrane region" description="Helical" evidence="7">
    <location>
        <begin position="190"/>
        <end position="209"/>
    </location>
</feature>
<evidence type="ECO:0000256" key="4">
    <source>
        <dbReference type="ARBA" id="ARBA00022692"/>
    </source>
</evidence>
<dbReference type="Pfam" id="PF13440">
    <property type="entry name" value="Polysacc_synt_3"/>
    <property type="match status" value="1"/>
</dbReference>
<feature type="transmembrane region" description="Helical" evidence="7">
    <location>
        <begin position="65"/>
        <end position="88"/>
    </location>
</feature>
<evidence type="ECO:0000256" key="1">
    <source>
        <dbReference type="ARBA" id="ARBA00004651"/>
    </source>
</evidence>
<evidence type="ECO:0000256" key="5">
    <source>
        <dbReference type="ARBA" id="ARBA00022989"/>
    </source>
</evidence>
<keyword evidence="5 7" id="KW-1133">Transmembrane helix</keyword>
<evidence type="ECO:0000256" key="2">
    <source>
        <dbReference type="ARBA" id="ARBA00007430"/>
    </source>
</evidence>
<feature type="transmembrane region" description="Helical" evidence="7">
    <location>
        <begin position="397"/>
        <end position="418"/>
    </location>
</feature>
<evidence type="ECO:0000256" key="7">
    <source>
        <dbReference type="SAM" id="Phobius"/>
    </source>
</evidence>
<comment type="caution">
    <text evidence="8">The sequence shown here is derived from an EMBL/GenBank/DDBJ whole genome shotgun (WGS) entry which is preliminary data.</text>
</comment>
<dbReference type="AlphaFoldDB" id="A0A2W2EV54"/>
<protein>
    <submittedName>
        <fullName evidence="8">Polysaccharide biosynthesis protein</fullName>
    </submittedName>
</protein>
<keyword evidence="6 7" id="KW-0472">Membrane</keyword>
<feature type="transmembrane region" description="Helical" evidence="7">
    <location>
        <begin position="229"/>
        <end position="248"/>
    </location>
</feature>
<feature type="transmembrane region" description="Helical" evidence="7">
    <location>
        <begin position="269"/>
        <end position="291"/>
    </location>
</feature>
<evidence type="ECO:0000313" key="8">
    <source>
        <dbReference type="EMBL" id="PZG16328.1"/>
    </source>
</evidence>
<keyword evidence="4 7" id="KW-0812">Transmembrane</keyword>
<comment type="similarity">
    <text evidence="2">Belongs to the polysaccharide synthase family.</text>
</comment>
<evidence type="ECO:0000313" key="9">
    <source>
        <dbReference type="Proteomes" id="UP000248924"/>
    </source>
</evidence>
<comment type="subcellular location">
    <subcellularLocation>
        <location evidence="1">Cell membrane</location>
        <topology evidence="1">Multi-pass membrane protein</topology>
    </subcellularLocation>
</comment>
<dbReference type="EMBL" id="POTY01000107">
    <property type="protein sequence ID" value="PZG16328.1"/>
    <property type="molecule type" value="Genomic_DNA"/>
</dbReference>
<organism evidence="8 9">
    <name type="scientific">Micromonospora craterilacus</name>
    <dbReference type="NCBI Taxonomy" id="1655439"/>
    <lineage>
        <taxon>Bacteria</taxon>
        <taxon>Bacillati</taxon>
        <taxon>Actinomycetota</taxon>
        <taxon>Actinomycetes</taxon>
        <taxon>Micromonosporales</taxon>
        <taxon>Micromonosporaceae</taxon>
        <taxon>Micromonospora</taxon>
    </lineage>
</organism>
<keyword evidence="9" id="KW-1185">Reference proteome</keyword>
<dbReference type="PANTHER" id="PTHR30250:SF10">
    <property type="entry name" value="LIPOPOLYSACCHARIDE BIOSYNTHESIS PROTEIN WZXC"/>
    <property type="match status" value="1"/>
</dbReference>
<dbReference type="OrthoDB" id="9770347at2"/>
<feature type="transmembrane region" description="Helical" evidence="7">
    <location>
        <begin position="424"/>
        <end position="445"/>
    </location>
</feature>
<evidence type="ECO:0000256" key="6">
    <source>
        <dbReference type="ARBA" id="ARBA00023136"/>
    </source>
</evidence>
<feature type="transmembrane region" description="Helical" evidence="7">
    <location>
        <begin position="364"/>
        <end position="385"/>
    </location>
</feature>
<gene>
    <name evidence="8" type="ORF">C1I95_17945</name>
</gene>
<dbReference type="GO" id="GO:0005886">
    <property type="term" value="C:plasma membrane"/>
    <property type="evidence" value="ECO:0007669"/>
    <property type="project" value="UniProtKB-SubCell"/>
</dbReference>
<name>A0A2W2EV54_9ACTN</name>
<keyword evidence="3" id="KW-1003">Cell membrane</keyword>
<feature type="transmembrane region" description="Helical" evidence="7">
    <location>
        <begin position="29"/>
        <end position="53"/>
    </location>
</feature>
<evidence type="ECO:0000256" key="3">
    <source>
        <dbReference type="ARBA" id="ARBA00022475"/>
    </source>
</evidence>
<dbReference type="InterPro" id="IPR050833">
    <property type="entry name" value="Poly_Biosynth_Transport"/>
</dbReference>
<dbReference type="Proteomes" id="UP000248924">
    <property type="component" value="Unassembled WGS sequence"/>
</dbReference>
<reference evidence="8 9" key="1">
    <citation type="submission" date="2018-01" db="EMBL/GenBank/DDBJ databases">
        <title>Draft genome sequence of Jishengella sp. NA12.</title>
        <authorList>
            <person name="Sahin N."/>
            <person name="Ay H."/>
            <person name="Saygin H."/>
        </authorList>
    </citation>
    <scope>NUCLEOTIDE SEQUENCE [LARGE SCALE GENOMIC DNA]</scope>
    <source>
        <strain evidence="8 9">NA12</strain>
    </source>
</reference>
<feature type="transmembrane region" description="Helical" evidence="7">
    <location>
        <begin position="339"/>
        <end position="358"/>
    </location>
</feature>
<sequence>MASTVLSRLSTLAIGIALARILGPDAFGTFAVALVVLLAVLSFNELGVSLAIVRWPGDPREIAPTVATLSVLTSMLVYGALYLGAPLLARALGDPGSTTVIRVLGLSVIVSGLVATPVALLQRAFRQDRKTVADLVTNWTSALASIGLALAGNGAMSLAIGQLAGSLAGAVLFIAFAPQGLRFGFDPAKARALLQFGLPLAGSSIVVFATTNLDRVVVGAALGPTALGYYVLALQLASWPVTVFSQPVRAVLPAALARLQHDRLAMRRSFLSAVGLLGSITLPACLLLAAASDALIRFLYGDVWQPASAVLLWLGPLAALRIIFELFYDYFVVIADTRVVLTVQMVWFVVLLPALYAACVFGGLWQASAVQFAVALLVILPLYLVSLRRVGIAALPVAVRLGPPLLGAAAVVAVALLVARVTAIDLVVLAVAGVTALVAIGVLGYRLRHVVRELKTVG</sequence>
<feature type="transmembrane region" description="Helical" evidence="7">
    <location>
        <begin position="100"/>
        <end position="120"/>
    </location>
</feature>
<proteinExistence type="inferred from homology"/>